<dbReference type="AlphaFoldDB" id="A0A9K3I9P6"/>
<organism evidence="1 2">
    <name type="scientific">Helianthus annuus</name>
    <name type="common">Common sunflower</name>
    <dbReference type="NCBI Taxonomy" id="4232"/>
    <lineage>
        <taxon>Eukaryota</taxon>
        <taxon>Viridiplantae</taxon>
        <taxon>Streptophyta</taxon>
        <taxon>Embryophyta</taxon>
        <taxon>Tracheophyta</taxon>
        <taxon>Spermatophyta</taxon>
        <taxon>Magnoliopsida</taxon>
        <taxon>eudicotyledons</taxon>
        <taxon>Gunneridae</taxon>
        <taxon>Pentapetalae</taxon>
        <taxon>asterids</taxon>
        <taxon>campanulids</taxon>
        <taxon>Asterales</taxon>
        <taxon>Asteraceae</taxon>
        <taxon>Asteroideae</taxon>
        <taxon>Heliantheae alliance</taxon>
        <taxon>Heliantheae</taxon>
        <taxon>Helianthus</taxon>
    </lineage>
</organism>
<reference evidence="1" key="2">
    <citation type="submission" date="2020-06" db="EMBL/GenBank/DDBJ databases">
        <title>Helianthus annuus Genome sequencing and assembly Release 2.</title>
        <authorList>
            <person name="Gouzy J."/>
            <person name="Langlade N."/>
            <person name="Munos S."/>
        </authorList>
    </citation>
    <scope>NUCLEOTIDE SEQUENCE</scope>
    <source>
        <tissue evidence="1">Leaves</tissue>
    </source>
</reference>
<dbReference type="EMBL" id="MNCJ02000324">
    <property type="protein sequence ID" value="KAF5792777.1"/>
    <property type="molecule type" value="Genomic_DNA"/>
</dbReference>
<accession>A0A9K3I9P6</accession>
<evidence type="ECO:0000313" key="1">
    <source>
        <dbReference type="EMBL" id="KAF5792777.1"/>
    </source>
</evidence>
<gene>
    <name evidence="1" type="ORF">HanXRQr2_Chr09g0409831</name>
</gene>
<reference evidence="1" key="1">
    <citation type="journal article" date="2017" name="Nature">
        <title>The sunflower genome provides insights into oil metabolism, flowering and Asterid evolution.</title>
        <authorList>
            <person name="Badouin H."/>
            <person name="Gouzy J."/>
            <person name="Grassa C.J."/>
            <person name="Murat F."/>
            <person name="Staton S.E."/>
            <person name="Cottret L."/>
            <person name="Lelandais-Briere C."/>
            <person name="Owens G.L."/>
            <person name="Carrere S."/>
            <person name="Mayjonade B."/>
            <person name="Legrand L."/>
            <person name="Gill N."/>
            <person name="Kane N.C."/>
            <person name="Bowers J.E."/>
            <person name="Hubner S."/>
            <person name="Bellec A."/>
            <person name="Berard A."/>
            <person name="Berges H."/>
            <person name="Blanchet N."/>
            <person name="Boniface M.C."/>
            <person name="Brunel D."/>
            <person name="Catrice O."/>
            <person name="Chaidir N."/>
            <person name="Claudel C."/>
            <person name="Donnadieu C."/>
            <person name="Faraut T."/>
            <person name="Fievet G."/>
            <person name="Helmstetter N."/>
            <person name="King M."/>
            <person name="Knapp S.J."/>
            <person name="Lai Z."/>
            <person name="Le Paslier M.C."/>
            <person name="Lippi Y."/>
            <person name="Lorenzon L."/>
            <person name="Mandel J.R."/>
            <person name="Marage G."/>
            <person name="Marchand G."/>
            <person name="Marquand E."/>
            <person name="Bret-Mestries E."/>
            <person name="Morien E."/>
            <person name="Nambeesan S."/>
            <person name="Nguyen T."/>
            <person name="Pegot-Espagnet P."/>
            <person name="Pouilly N."/>
            <person name="Raftis F."/>
            <person name="Sallet E."/>
            <person name="Schiex T."/>
            <person name="Thomas J."/>
            <person name="Vandecasteele C."/>
            <person name="Vares D."/>
            <person name="Vear F."/>
            <person name="Vautrin S."/>
            <person name="Crespi M."/>
            <person name="Mangin B."/>
            <person name="Burke J.M."/>
            <person name="Salse J."/>
            <person name="Munos S."/>
            <person name="Vincourt P."/>
            <person name="Rieseberg L.H."/>
            <person name="Langlade N.B."/>
        </authorList>
    </citation>
    <scope>NUCLEOTIDE SEQUENCE</scope>
    <source>
        <tissue evidence="1">Leaves</tissue>
    </source>
</reference>
<name>A0A9K3I9P6_HELAN</name>
<comment type="caution">
    <text evidence="1">The sequence shown here is derived from an EMBL/GenBank/DDBJ whole genome shotgun (WGS) entry which is preliminary data.</text>
</comment>
<dbReference type="Gramene" id="mRNA:HanXRQr2_Chr09g0409831">
    <property type="protein sequence ID" value="CDS:HanXRQr2_Chr09g0409831.1"/>
    <property type="gene ID" value="HanXRQr2_Chr09g0409831"/>
</dbReference>
<evidence type="ECO:0000313" key="2">
    <source>
        <dbReference type="Proteomes" id="UP000215914"/>
    </source>
</evidence>
<keyword evidence="2" id="KW-1185">Reference proteome</keyword>
<protein>
    <submittedName>
        <fullName evidence="1">Uncharacterized protein</fullName>
    </submittedName>
</protein>
<dbReference type="Proteomes" id="UP000215914">
    <property type="component" value="Unassembled WGS sequence"/>
</dbReference>
<sequence length="49" mass="5622">MIFRVSADHQPALGHSMDFPLWVSLISSPPPLTYRLLLCRLLPKCMVNR</sequence>
<proteinExistence type="predicted"/>